<feature type="non-terminal residue" evidence="2">
    <location>
        <position position="1"/>
    </location>
</feature>
<evidence type="ECO:0000313" key="3">
    <source>
        <dbReference type="Proteomes" id="UP000886667"/>
    </source>
</evidence>
<sequence length="93" mass="10978">QQIHNKAEEQRERIIQEALQEAKTKEQHFESRIPELHNSFMEKAESRAEQTIAELKKRFDERHAQLREYAEAREEDALDAAFAVLIDTKADED</sequence>
<keyword evidence="1" id="KW-0175">Coiled coil</keyword>
<dbReference type="Proteomes" id="UP000886667">
    <property type="component" value="Unassembled WGS sequence"/>
</dbReference>
<reference evidence="2" key="1">
    <citation type="journal article" date="2021" name="Proc. Natl. Acad. Sci. U.S.A.">
        <title>Global biogeography of chemosynthetic symbionts reveals both localized and globally distributed symbiont groups. .</title>
        <authorList>
            <person name="Osvatic J.T."/>
            <person name="Wilkins L.G.E."/>
            <person name="Leibrecht L."/>
            <person name="Leray M."/>
            <person name="Zauner S."/>
            <person name="Polzin J."/>
            <person name="Camacho Y."/>
            <person name="Gros O."/>
            <person name="van Gils J.A."/>
            <person name="Eisen J.A."/>
            <person name="Petersen J.M."/>
            <person name="Yuen B."/>
        </authorList>
    </citation>
    <scope>NUCLEOTIDE SEQUENCE</scope>
    <source>
        <strain evidence="2">MAGclacostrist064TRANS</strain>
    </source>
</reference>
<accession>A0A9E4N275</accession>
<proteinExistence type="predicted"/>
<name>A0A9E4N275_9GAMM</name>
<dbReference type="AlphaFoldDB" id="A0A9E4N275"/>
<protein>
    <submittedName>
        <fullName evidence="2">ATPase</fullName>
    </submittedName>
</protein>
<comment type="caution">
    <text evidence="2">The sequence shown here is derived from an EMBL/GenBank/DDBJ whole genome shotgun (WGS) entry which is preliminary data.</text>
</comment>
<evidence type="ECO:0000313" key="2">
    <source>
        <dbReference type="EMBL" id="MCG7945020.1"/>
    </source>
</evidence>
<dbReference type="EMBL" id="JAEPCM010000021">
    <property type="protein sequence ID" value="MCG7945020.1"/>
    <property type="molecule type" value="Genomic_DNA"/>
</dbReference>
<feature type="coiled-coil region" evidence="1">
    <location>
        <begin position="5"/>
        <end position="61"/>
    </location>
</feature>
<organism evidence="2 3">
    <name type="scientific">Candidatus Thiodiazotropha taylori</name>
    <dbReference type="NCBI Taxonomy" id="2792791"/>
    <lineage>
        <taxon>Bacteria</taxon>
        <taxon>Pseudomonadati</taxon>
        <taxon>Pseudomonadota</taxon>
        <taxon>Gammaproteobacteria</taxon>
        <taxon>Chromatiales</taxon>
        <taxon>Sedimenticolaceae</taxon>
        <taxon>Candidatus Thiodiazotropha</taxon>
    </lineage>
</organism>
<gene>
    <name evidence="2" type="ORF">JAZ07_01595</name>
</gene>
<evidence type="ECO:0000256" key="1">
    <source>
        <dbReference type="SAM" id="Coils"/>
    </source>
</evidence>